<evidence type="ECO:0000256" key="1">
    <source>
        <dbReference type="SAM" id="Phobius"/>
    </source>
</evidence>
<reference evidence="2 3" key="1">
    <citation type="submission" date="2019-07" db="EMBL/GenBank/DDBJ databases">
        <authorList>
            <person name="Mandava P."/>
            <person name="Ferry J.C."/>
            <person name="Fallon S.M."/>
            <person name="Hajdenberg M."/>
            <person name="Sharma E."/>
            <person name="Shaffer C.D."/>
            <person name="Weston-Hafer K.A."/>
            <person name="Garlena R.A."/>
            <person name="Russell D.A."/>
            <person name="Pope W.H."/>
            <person name="Jacobs-Sera D."/>
            <person name="Hatfull G.F."/>
        </authorList>
    </citation>
    <scope>NUCLEOTIDE SEQUENCE [LARGE SCALE GENOMIC DNA]</scope>
</reference>
<keyword evidence="1" id="KW-1133">Transmembrane helix</keyword>
<proteinExistence type="predicted"/>
<organism evidence="2 3">
    <name type="scientific">Streptomyces phage Zuko</name>
    <dbReference type="NCBI Taxonomy" id="2601695"/>
    <lineage>
        <taxon>Viruses</taxon>
        <taxon>Duplodnaviria</taxon>
        <taxon>Heunggongvirae</taxon>
        <taxon>Uroviricota</taxon>
        <taxon>Caudoviricetes</taxon>
        <taxon>Zukovirus</taxon>
        <taxon>Zukovirus zuko</taxon>
    </lineage>
</organism>
<sequence>MQGAKGKTEREVHVDTFEVIVAIGVTVIAICNLVTTLRR</sequence>
<accession>A0A5J6D773</accession>
<dbReference type="Proteomes" id="UP000327392">
    <property type="component" value="Segment"/>
</dbReference>
<dbReference type="KEGG" id="vg:77931468"/>
<dbReference type="GeneID" id="77931468"/>
<protein>
    <submittedName>
        <fullName evidence="2">Membrane protein</fullName>
    </submittedName>
</protein>
<dbReference type="RefSeq" id="YP_010655603.1">
    <property type="nucleotide sequence ID" value="NC_070829.1"/>
</dbReference>
<gene>
    <name evidence="2" type="primary">114</name>
    <name evidence="2" type="ORF">SEA_ZUKO_114</name>
</gene>
<feature type="transmembrane region" description="Helical" evidence="1">
    <location>
        <begin position="19"/>
        <end position="37"/>
    </location>
</feature>
<evidence type="ECO:0000313" key="3">
    <source>
        <dbReference type="Proteomes" id="UP000327392"/>
    </source>
</evidence>
<keyword evidence="3" id="KW-1185">Reference proteome</keyword>
<keyword evidence="1" id="KW-0812">Transmembrane</keyword>
<dbReference type="EMBL" id="MN204493">
    <property type="protein sequence ID" value="QEQ93690.1"/>
    <property type="molecule type" value="Genomic_DNA"/>
</dbReference>
<keyword evidence="1" id="KW-0472">Membrane</keyword>
<name>A0A5J6D773_9CAUD</name>
<evidence type="ECO:0000313" key="2">
    <source>
        <dbReference type="EMBL" id="QEQ93690.1"/>
    </source>
</evidence>